<sequence length="179" mass="19868">MNRKTIALRLFFRMAVLSCGLAVRLAHAVAQCTVPEVQAELQRSYSGWQVVSLEDLRAEDRDLWIKQHGTDCPGIFKAKLKSKAYKSYAVTIFKRDHELQQALLILNDGQGIHSISILSGPQEVAYLSVVSKAPPGKYVDVTGKKIAVSLDSVLYEAIEAGSTLYYFRNGRFSSITVSE</sequence>
<organism evidence="2 3">
    <name type="scientific">Dyella flagellata</name>
    <dbReference type="NCBI Taxonomy" id="1867833"/>
    <lineage>
        <taxon>Bacteria</taxon>
        <taxon>Pseudomonadati</taxon>
        <taxon>Pseudomonadota</taxon>
        <taxon>Gammaproteobacteria</taxon>
        <taxon>Lysobacterales</taxon>
        <taxon>Rhodanobacteraceae</taxon>
        <taxon>Dyella</taxon>
    </lineage>
</organism>
<reference evidence="3" key="1">
    <citation type="journal article" date="2019" name="Int. J. Syst. Evol. Microbiol.">
        <title>The Global Catalogue of Microorganisms (GCM) 10K type strain sequencing project: providing services to taxonomists for standard genome sequencing and annotation.</title>
        <authorList>
            <consortium name="The Broad Institute Genomics Platform"/>
            <consortium name="The Broad Institute Genome Sequencing Center for Infectious Disease"/>
            <person name="Wu L."/>
            <person name="Ma J."/>
        </authorList>
    </citation>
    <scope>NUCLEOTIDE SEQUENCE [LARGE SCALE GENOMIC DNA]</scope>
    <source>
        <strain evidence="3">NBRC 111981</strain>
    </source>
</reference>
<keyword evidence="3" id="KW-1185">Reference proteome</keyword>
<comment type="caution">
    <text evidence="2">The sequence shown here is derived from an EMBL/GenBank/DDBJ whole genome shotgun (WGS) entry which is preliminary data.</text>
</comment>
<evidence type="ECO:0000256" key="1">
    <source>
        <dbReference type="SAM" id="SignalP"/>
    </source>
</evidence>
<dbReference type="EMBL" id="BSOA01000010">
    <property type="protein sequence ID" value="GLQ87714.1"/>
    <property type="molecule type" value="Genomic_DNA"/>
</dbReference>
<evidence type="ECO:0000313" key="2">
    <source>
        <dbReference type="EMBL" id="GLQ87714.1"/>
    </source>
</evidence>
<evidence type="ECO:0000313" key="3">
    <source>
        <dbReference type="Proteomes" id="UP001156627"/>
    </source>
</evidence>
<feature type="chain" id="PRO_5045756165" description="Lipoprotein" evidence="1">
    <location>
        <begin position="29"/>
        <end position="179"/>
    </location>
</feature>
<accession>A0ABQ5X8Z6</accession>
<evidence type="ECO:0008006" key="4">
    <source>
        <dbReference type="Google" id="ProtNLM"/>
    </source>
</evidence>
<dbReference type="Proteomes" id="UP001156627">
    <property type="component" value="Unassembled WGS sequence"/>
</dbReference>
<gene>
    <name evidence="2" type="ORF">GCM10007898_12810</name>
</gene>
<dbReference type="RefSeq" id="WP_284331159.1">
    <property type="nucleotide sequence ID" value="NZ_BSOA01000010.1"/>
</dbReference>
<protein>
    <recommendedName>
        <fullName evidence="4">Lipoprotein</fullName>
    </recommendedName>
</protein>
<keyword evidence="1" id="KW-0732">Signal</keyword>
<name>A0ABQ5X8Z6_9GAMM</name>
<feature type="signal peptide" evidence="1">
    <location>
        <begin position="1"/>
        <end position="28"/>
    </location>
</feature>
<proteinExistence type="predicted"/>